<organism evidence="8 9">
    <name type="scientific">Paenibacillus endophyticus</name>
    <dbReference type="NCBI Taxonomy" id="1294268"/>
    <lineage>
        <taxon>Bacteria</taxon>
        <taxon>Bacillati</taxon>
        <taxon>Bacillota</taxon>
        <taxon>Bacilli</taxon>
        <taxon>Bacillales</taxon>
        <taxon>Paenibacillaceae</taxon>
        <taxon>Paenibacillus</taxon>
    </lineage>
</organism>
<feature type="domain" description="Glycosyltransferase 2-like" evidence="6">
    <location>
        <begin position="10"/>
        <end position="178"/>
    </location>
</feature>
<evidence type="ECO:0000313" key="8">
    <source>
        <dbReference type="EMBL" id="MBB3152180.1"/>
    </source>
</evidence>
<dbReference type="GO" id="GO:0008757">
    <property type="term" value="F:S-adenosylmethionine-dependent methyltransferase activity"/>
    <property type="evidence" value="ECO:0007669"/>
    <property type="project" value="InterPro"/>
</dbReference>
<name>A0A7W5C6R7_9BACL</name>
<dbReference type="EMBL" id="JACHXW010000005">
    <property type="protein sequence ID" value="MBB3152180.1"/>
    <property type="molecule type" value="Genomic_DNA"/>
</dbReference>
<accession>A0A7W5C6R7</accession>
<reference evidence="8 9" key="1">
    <citation type="submission" date="2020-08" db="EMBL/GenBank/DDBJ databases">
        <title>Genomic Encyclopedia of Type Strains, Phase III (KMG-III): the genomes of soil and plant-associated and newly described type strains.</title>
        <authorList>
            <person name="Whitman W."/>
        </authorList>
    </citation>
    <scope>NUCLEOTIDE SEQUENCE [LARGE SCALE GENOMIC DNA]</scope>
    <source>
        <strain evidence="8 9">CECT 8234</strain>
    </source>
</reference>
<evidence type="ECO:0000256" key="3">
    <source>
        <dbReference type="ARBA" id="ARBA00022676"/>
    </source>
</evidence>
<evidence type="ECO:0000256" key="2">
    <source>
        <dbReference type="ARBA" id="ARBA00006739"/>
    </source>
</evidence>
<dbReference type="CDD" id="cd04186">
    <property type="entry name" value="GT_2_like_c"/>
    <property type="match status" value="1"/>
</dbReference>
<dbReference type="InterPro" id="IPR029063">
    <property type="entry name" value="SAM-dependent_MTases_sf"/>
</dbReference>
<proteinExistence type="inferred from homology"/>
<evidence type="ECO:0000256" key="5">
    <source>
        <dbReference type="SAM" id="MobiDB-lite"/>
    </source>
</evidence>
<feature type="domain" description="Methyltransferase type 11" evidence="7">
    <location>
        <begin position="573"/>
        <end position="667"/>
    </location>
</feature>
<evidence type="ECO:0000259" key="6">
    <source>
        <dbReference type="Pfam" id="PF00535"/>
    </source>
</evidence>
<dbReference type="SUPFAM" id="SSF53448">
    <property type="entry name" value="Nucleotide-diphospho-sugar transferases"/>
    <property type="match status" value="1"/>
</dbReference>
<dbReference type="Proteomes" id="UP000518605">
    <property type="component" value="Unassembled WGS sequence"/>
</dbReference>
<gene>
    <name evidence="8" type="ORF">FHS16_002226</name>
</gene>
<dbReference type="InterPro" id="IPR029044">
    <property type="entry name" value="Nucleotide-diphossugar_trans"/>
</dbReference>
<dbReference type="Gene3D" id="3.40.50.150">
    <property type="entry name" value="Vaccinia Virus protein VP39"/>
    <property type="match status" value="2"/>
</dbReference>
<comment type="similarity">
    <text evidence="2">Belongs to the glycosyltransferase 2 family.</text>
</comment>
<evidence type="ECO:0000256" key="1">
    <source>
        <dbReference type="ARBA" id="ARBA00004776"/>
    </source>
</evidence>
<keyword evidence="4 8" id="KW-0808">Transferase</keyword>
<dbReference type="PANTHER" id="PTHR43179:SF12">
    <property type="entry name" value="GALACTOFURANOSYLTRANSFERASE GLFT2"/>
    <property type="match status" value="1"/>
</dbReference>
<keyword evidence="8" id="KW-0489">Methyltransferase</keyword>
<evidence type="ECO:0000313" key="9">
    <source>
        <dbReference type="Proteomes" id="UP000518605"/>
    </source>
</evidence>
<sequence>MSDAGRSITSIILVTYNKLEYTKQCVESIRRHTQQGCYELIIVDNASTDGTVEWAKNESDIILIANSSNAGFPKGCNQGMSAASGQLLMLLNNDTIVTPGWLDGLKRCLLSDDRIGAVSPVTNSASYWTTIPITYHTIEEMELFASALHAIPDRMKWEERVKLVGYCMLMRREATEQIGPLDECFGIGNFEDDDYGLRMRLAGYKLILCGDTFIHHFGSVSFGAQPELYLQTFENNSKIFSAKWGFHPGEATHIRMDFSEVIQRESHGFKREECAILEIGCGCGATILHMKKQFPAAVWFGVERNERAAQVAEGSGITVFRSSEPEDWLLPEEGLSGIIIGDAHAYGTPQAMKRLVGLLAPGGWIAGCFANRFYYKNIRQYLDPANVNAQRQAAMQYTLQQVHQLFVKSGFAYVKVTLAENKPEDQQAFIGMLDQLTGEAIKNELTAAYLLVYGRIAHNAPQEETGEEGQAVVPAPLEDASAADERLEAPVDESLQPPVKNSASAEGTSQDEIEPVLPAQEEAGALAEQNDVMFTGERLVVNQAVKQDYSSVYHEHMSRYTFAGPLVKGLRVLDAACGAGYGSAMLKQAGAAEVVGVDVDRASLALAERDYGGSGVSFAEADVLALPYADDSFEAVVSFETIEHVEVGAEWIKESARVLKEGGLFIVSTPNRTVTNTPIYFEEMPFNQHHRFEYRTTELIGELVQYYAIEAVYGQNIYDDSLFPTMRWLREAHGMAAGRAAMHKREWNPHELIPLHELKSAEPMYIVAVCRKNKRPQGG</sequence>
<dbReference type="PANTHER" id="PTHR43179">
    <property type="entry name" value="RHAMNOSYLTRANSFERASE WBBL"/>
    <property type="match status" value="1"/>
</dbReference>
<dbReference type="Gene3D" id="3.90.550.10">
    <property type="entry name" value="Spore Coat Polysaccharide Biosynthesis Protein SpsA, Chain A"/>
    <property type="match status" value="1"/>
</dbReference>
<keyword evidence="9" id="KW-1185">Reference proteome</keyword>
<feature type="compositionally biased region" description="Polar residues" evidence="5">
    <location>
        <begin position="499"/>
        <end position="508"/>
    </location>
</feature>
<dbReference type="Pfam" id="PF08241">
    <property type="entry name" value="Methyltransf_11"/>
    <property type="match status" value="1"/>
</dbReference>
<dbReference type="SUPFAM" id="SSF53335">
    <property type="entry name" value="S-adenosyl-L-methionine-dependent methyltransferases"/>
    <property type="match status" value="2"/>
</dbReference>
<dbReference type="GO" id="GO:0016757">
    <property type="term" value="F:glycosyltransferase activity"/>
    <property type="evidence" value="ECO:0007669"/>
    <property type="project" value="UniProtKB-KW"/>
</dbReference>
<dbReference type="AlphaFoldDB" id="A0A7W5C6R7"/>
<comment type="pathway">
    <text evidence="1">Cell wall biogenesis; cell wall polysaccharide biosynthesis.</text>
</comment>
<feature type="region of interest" description="Disordered" evidence="5">
    <location>
        <begin position="487"/>
        <end position="512"/>
    </location>
</feature>
<dbReference type="RefSeq" id="WP_183561844.1">
    <property type="nucleotide sequence ID" value="NZ_CBCSLB010000003.1"/>
</dbReference>
<comment type="caution">
    <text evidence="8">The sequence shown here is derived from an EMBL/GenBank/DDBJ whole genome shotgun (WGS) entry which is preliminary data.</text>
</comment>
<keyword evidence="8" id="KW-0830">Ubiquinone</keyword>
<evidence type="ECO:0000259" key="7">
    <source>
        <dbReference type="Pfam" id="PF08241"/>
    </source>
</evidence>
<dbReference type="CDD" id="cd02440">
    <property type="entry name" value="AdoMet_MTases"/>
    <property type="match status" value="2"/>
</dbReference>
<keyword evidence="3" id="KW-0328">Glycosyltransferase</keyword>
<protein>
    <submittedName>
        <fullName evidence="8">GT2 family glycosyltransferase/ubiquinone/menaquinone biosynthesis C-methylase UbiE</fullName>
    </submittedName>
</protein>
<dbReference type="InterPro" id="IPR001173">
    <property type="entry name" value="Glyco_trans_2-like"/>
</dbReference>
<dbReference type="GO" id="GO:0032259">
    <property type="term" value="P:methylation"/>
    <property type="evidence" value="ECO:0007669"/>
    <property type="project" value="UniProtKB-KW"/>
</dbReference>
<evidence type="ECO:0000256" key="4">
    <source>
        <dbReference type="ARBA" id="ARBA00022679"/>
    </source>
</evidence>
<dbReference type="Pfam" id="PF00535">
    <property type="entry name" value="Glycos_transf_2"/>
    <property type="match status" value="1"/>
</dbReference>
<dbReference type="InterPro" id="IPR013216">
    <property type="entry name" value="Methyltransf_11"/>
</dbReference>